<dbReference type="InterPro" id="IPR005809">
    <property type="entry name" value="Succ_CoA_ligase-like_bsu"/>
</dbReference>
<keyword evidence="4 6" id="KW-0547">Nucleotide-binding</keyword>
<evidence type="ECO:0000256" key="4">
    <source>
        <dbReference type="ARBA" id="ARBA00022741"/>
    </source>
</evidence>
<evidence type="ECO:0000256" key="5">
    <source>
        <dbReference type="ARBA" id="ARBA00022842"/>
    </source>
</evidence>
<dbReference type="Proteomes" id="UP000198552">
    <property type="component" value="Unassembled WGS sequence"/>
</dbReference>
<dbReference type="SUPFAM" id="SSF52210">
    <property type="entry name" value="Succinyl-CoA synthetase domains"/>
    <property type="match status" value="1"/>
</dbReference>
<evidence type="ECO:0000256" key="1">
    <source>
        <dbReference type="ARBA" id="ARBA00022532"/>
    </source>
</evidence>
<gene>
    <name evidence="8" type="ORF">SAMN05428957_1048</name>
</gene>
<dbReference type="EMBL" id="FNHP01000004">
    <property type="protein sequence ID" value="SDM28633.1"/>
    <property type="molecule type" value="Genomic_DNA"/>
</dbReference>
<dbReference type="SUPFAM" id="SSF56059">
    <property type="entry name" value="Glutathione synthetase ATP-binding domain-like"/>
    <property type="match status" value="1"/>
</dbReference>
<reference evidence="9" key="1">
    <citation type="submission" date="2016-10" db="EMBL/GenBank/DDBJ databases">
        <authorList>
            <person name="Varghese N."/>
            <person name="Submissions S."/>
        </authorList>
    </citation>
    <scope>NUCLEOTIDE SEQUENCE [LARGE SCALE GENOMIC DNA]</scope>
    <source>
        <strain evidence="9">EPL6</strain>
    </source>
</reference>
<evidence type="ECO:0000313" key="8">
    <source>
        <dbReference type="EMBL" id="SDM28633.1"/>
    </source>
</evidence>
<accession>A0A1G9RZH7</accession>
<dbReference type="STRING" id="1527607.SAMN05428957_1048"/>
<dbReference type="Pfam" id="PF00549">
    <property type="entry name" value="Ligase_CoA"/>
    <property type="match status" value="1"/>
</dbReference>
<dbReference type="InterPro" id="IPR011761">
    <property type="entry name" value="ATP-grasp"/>
</dbReference>
<dbReference type="RefSeq" id="WP_091568684.1">
    <property type="nucleotide sequence ID" value="NZ_FNHP01000004.1"/>
</dbReference>
<keyword evidence="2" id="KW-0436">Ligase</keyword>
<sequence>MLLLEADGKRLFREAGIAVPRGVRVRESQAVPALPGHGPWIAKAQVPVGGRGKAGGVQRVEDGAALPAVLDALFGLRIKGCQTRDVLVEEPCAGSEHYLALMVDASAGGIRLIHSPQGGVDIEAHAAQGQGFNELLPLDEATLRGAVQRMSAQAAPALRAGLQEVGERLVAMFLAHRLMLAEINPLFAQEDGRFVAGDAKVVVDMNAVDAASPVRAILAEQRDLYPDAWRKLSEDFDFVEIDPAGRVGLVTTGAGLSMMLIDELVGQGIAPFNFCDMRTGQMRGSPERLLRIFDWLAAAPDVQVVLVNIFAGITDLSEFTQLLVDALQARPECRWPIVARLVGNGEAQARAIIARHPELPIVFEPDLQQAIARVGRLLGKASCTKEQGAFHAV</sequence>
<dbReference type="GO" id="GO:0006099">
    <property type="term" value="P:tricarboxylic acid cycle"/>
    <property type="evidence" value="ECO:0007669"/>
    <property type="project" value="UniProtKB-KW"/>
</dbReference>
<dbReference type="PANTHER" id="PTHR11815:SF10">
    <property type="entry name" value="SUCCINATE--COA LIGASE [GDP-FORMING] SUBUNIT BETA, MITOCHONDRIAL"/>
    <property type="match status" value="1"/>
</dbReference>
<dbReference type="Gene3D" id="3.40.50.261">
    <property type="entry name" value="Succinyl-CoA synthetase domains"/>
    <property type="match status" value="1"/>
</dbReference>
<dbReference type="GO" id="GO:0006104">
    <property type="term" value="P:succinyl-CoA metabolic process"/>
    <property type="evidence" value="ECO:0007669"/>
    <property type="project" value="TreeGrafter"/>
</dbReference>
<dbReference type="GO" id="GO:0042709">
    <property type="term" value="C:succinate-CoA ligase complex"/>
    <property type="evidence" value="ECO:0007669"/>
    <property type="project" value="TreeGrafter"/>
</dbReference>
<dbReference type="GO" id="GO:0046872">
    <property type="term" value="F:metal ion binding"/>
    <property type="evidence" value="ECO:0007669"/>
    <property type="project" value="UniProtKB-KW"/>
</dbReference>
<dbReference type="InterPro" id="IPR013650">
    <property type="entry name" value="ATP-grasp_succ-CoA_synth-type"/>
</dbReference>
<dbReference type="PANTHER" id="PTHR11815">
    <property type="entry name" value="SUCCINYL-COA SYNTHETASE BETA CHAIN"/>
    <property type="match status" value="1"/>
</dbReference>
<dbReference type="AlphaFoldDB" id="A0A1G9RZH7"/>
<evidence type="ECO:0000259" key="7">
    <source>
        <dbReference type="PROSITE" id="PS50975"/>
    </source>
</evidence>
<dbReference type="InterPro" id="IPR016102">
    <property type="entry name" value="Succinyl-CoA_synth-like"/>
</dbReference>
<protein>
    <submittedName>
        <fullName evidence="8">Succinyl-CoA synthetase alpha subunit/succinyl-CoA synthetase beta subunit</fullName>
    </submittedName>
</protein>
<dbReference type="Pfam" id="PF08442">
    <property type="entry name" value="ATP-grasp_2"/>
    <property type="match status" value="1"/>
</dbReference>
<evidence type="ECO:0000256" key="2">
    <source>
        <dbReference type="ARBA" id="ARBA00022598"/>
    </source>
</evidence>
<proteinExistence type="predicted"/>
<evidence type="ECO:0000256" key="3">
    <source>
        <dbReference type="ARBA" id="ARBA00022723"/>
    </source>
</evidence>
<dbReference type="GO" id="GO:0005524">
    <property type="term" value="F:ATP binding"/>
    <property type="evidence" value="ECO:0007669"/>
    <property type="project" value="UniProtKB-UniRule"/>
</dbReference>
<feature type="domain" description="ATP-grasp" evidence="7">
    <location>
        <begin position="9"/>
        <end position="219"/>
    </location>
</feature>
<name>A0A1G9RZH7_9BURK</name>
<dbReference type="OrthoDB" id="8905020at2"/>
<evidence type="ECO:0000313" key="9">
    <source>
        <dbReference type="Proteomes" id="UP000198552"/>
    </source>
</evidence>
<dbReference type="GO" id="GO:0004775">
    <property type="term" value="F:succinate-CoA ligase (ADP-forming) activity"/>
    <property type="evidence" value="ECO:0007669"/>
    <property type="project" value="TreeGrafter"/>
</dbReference>
<dbReference type="Gene3D" id="3.30.1490.20">
    <property type="entry name" value="ATP-grasp fold, A domain"/>
    <property type="match status" value="1"/>
</dbReference>
<keyword evidence="1" id="KW-0816">Tricarboxylic acid cycle</keyword>
<evidence type="ECO:0000256" key="6">
    <source>
        <dbReference type="PROSITE-ProRule" id="PRU00409"/>
    </source>
</evidence>
<dbReference type="PIRSF" id="PIRSF001554">
    <property type="entry name" value="SucCS_beta"/>
    <property type="match status" value="1"/>
</dbReference>
<dbReference type="InterPro" id="IPR005811">
    <property type="entry name" value="SUCC_ACL_C"/>
</dbReference>
<dbReference type="InterPro" id="IPR013815">
    <property type="entry name" value="ATP_grasp_subdomain_1"/>
</dbReference>
<dbReference type="PROSITE" id="PS50975">
    <property type="entry name" value="ATP_GRASP"/>
    <property type="match status" value="1"/>
</dbReference>
<dbReference type="Gene3D" id="3.30.470.20">
    <property type="entry name" value="ATP-grasp fold, B domain"/>
    <property type="match status" value="1"/>
</dbReference>
<keyword evidence="3" id="KW-0479">Metal-binding</keyword>
<keyword evidence="9" id="KW-1185">Reference proteome</keyword>
<keyword evidence="6" id="KW-0067">ATP-binding</keyword>
<organism evidence="8 9">
    <name type="scientific">Oryzisolibacter propanilivorax</name>
    <dbReference type="NCBI Taxonomy" id="1527607"/>
    <lineage>
        <taxon>Bacteria</taxon>
        <taxon>Pseudomonadati</taxon>
        <taxon>Pseudomonadota</taxon>
        <taxon>Betaproteobacteria</taxon>
        <taxon>Burkholderiales</taxon>
        <taxon>Comamonadaceae</taxon>
        <taxon>Oryzisolibacter</taxon>
    </lineage>
</organism>
<keyword evidence="5" id="KW-0460">Magnesium</keyword>